<dbReference type="AlphaFoldDB" id="A0A1T4SU86"/>
<evidence type="ECO:0000259" key="1">
    <source>
        <dbReference type="Pfam" id="PF06114"/>
    </source>
</evidence>
<dbReference type="EMBL" id="FUXL01000014">
    <property type="protein sequence ID" value="SKA31733.1"/>
    <property type="molecule type" value="Genomic_DNA"/>
</dbReference>
<gene>
    <name evidence="2" type="ORF">SAMN05428963_11450</name>
</gene>
<evidence type="ECO:0000313" key="2">
    <source>
        <dbReference type="EMBL" id="SKA31733.1"/>
    </source>
</evidence>
<sequence length="330" mass="35978">MASGENKLIERLRSAGISRAAIRAAWPSWWTDEAGATPSGRAELRFALARRLGLEPKPLLGERVEFVWDDDVKFKHLSAGDEGQRAALSSFGMSVGRLLLRATAGPPTRTVSSDALRDAILRGSRFVDLQSLLAACWALGVPVIHLRVFPLEAKSMHAMVVGMDGRFAVLLGKDAAYPAPVAFTLAHELGHVMLNHLAEAPALVDVQDPARFHDSDSQEREADQFALMLLTGSPEPDIQTNLSSFNSPTLAAAVLAASGEYGVEPGTLALCLAYRRNAWAVAMSSLRFIYKERKRASDEVNQIAETELDWSLLNDEGAHFLRNVMFGKDD</sequence>
<dbReference type="STRING" id="1365950.SAMN05428963_11450"/>
<accession>A0A1T4SU86</accession>
<keyword evidence="3" id="KW-1185">Reference proteome</keyword>
<name>A0A1T4SU86_9HYPH</name>
<dbReference type="Gene3D" id="1.10.10.2910">
    <property type="match status" value="1"/>
</dbReference>
<dbReference type="Pfam" id="PF06114">
    <property type="entry name" value="Peptidase_M78"/>
    <property type="match status" value="1"/>
</dbReference>
<dbReference type="Proteomes" id="UP000190135">
    <property type="component" value="Unassembled WGS sequence"/>
</dbReference>
<feature type="domain" description="IrrE N-terminal-like" evidence="1">
    <location>
        <begin position="176"/>
        <end position="230"/>
    </location>
</feature>
<reference evidence="2 3" key="1">
    <citation type="submission" date="2017-02" db="EMBL/GenBank/DDBJ databases">
        <authorList>
            <person name="Peterson S.W."/>
        </authorList>
    </citation>
    <scope>NUCLEOTIDE SEQUENCE [LARGE SCALE GENOMIC DNA]</scope>
    <source>
        <strain evidence="2 3">USBA 369</strain>
    </source>
</reference>
<dbReference type="InterPro" id="IPR010359">
    <property type="entry name" value="IrrE_HExxH"/>
</dbReference>
<proteinExistence type="predicted"/>
<protein>
    <recommendedName>
        <fullName evidence="1">IrrE N-terminal-like domain-containing protein</fullName>
    </recommendedName>
</protein>
<organism evidence="2 3">
    <name type="scientific">Consotaella salsifontis</name>
    <dbReference type="NCBI Taxonomy" id="1365950"/>
    <lineage>
        <taxon>Bacteria</taxon>
        <taxon>Pseudomonadati</taxon>
        <taxon>Pseudomonadota</taxon>
        <taxon>Alphaproteobacteria</taxon>
        <taxon>Hyphomicrobiales</taxon>
        <taxon>Aurantimonadaceae</taxon>
        <taxon>Consotaella</taxon>
    </lineage>
</organism>
<evidence type="ECO:0000313" key="3">
    <source>
        <dbReference type="Proteomes" id="UP000190135"/>
    </source>
</evidence>